<dbReference type="AlphaFoldDB" id="A0A4Y2SN82"/>
<evidence type="ECO:0000313" key="1">
    <source>
        <dbReference type="EMBL" id="GBN89371.1"/>
    </source>
</evidence>
<dbReference type="OrthoDB" id="1099063at2759"/>
<name>A0A4Y2SN82_ARAVE</name>
<protein>
    <submittedName>
        <fullName evidence="1">Uncharacterized protein</fullName>
    </submittedName>
</protein>
<organism evidence="1 2">
    <name type="scientific">Araneus ventricosus</name>
    <name type="common">Orbweaver spider</name>
    <name type="synonym">Epeira ventricosa</name>
    <dbReference type="NCBI Taxonomy" id="182803"/>
    <lineage>
        <taxon>Eukaryota</taxon>
        <taxon>Metazoa</taxon>
        <taxon>Ecdysozoa</taxon>
        <taxon>Arthropoda</taxon>
        <taxon>Chelicerata</taxon>
        <taxon>Arachnida</taxon>
        <taxon>Araneae</taxon>
        <taxon>Araneomorphae</taxon>
        <taxon>Entelegynae</taxon>
        <taxon>Araneoidea</taxon>
        <taxon>Araneidae</taxon>
        <taxon>Araneus</taxon>
    </lineage>
</organism>
<dbReference type="EMBL" id="BGPR01022753">
    <property type="protein sequence ID" value="GBN89371.1"/>
    <property type="molecule type" value="Genomic_DNA"/>
</dbReference>
<reference evidence="1 2" key="1">
    <citation type="journal article" date="2019" name="Sci. Rep.">
        <title>Orb-weaving spider Araneus ventricosus genome elucidates the spidroin gene catalogue.</title>
        <authorList>
            <person name="Kono N."/>
            <person name="Nakamura H."/>
            <person name="Ohtoshi R."/>
            <person name="Moran D.A.P."/>
            <person name="Shinohara A."/>
            <person name="Yoshida Y."/>
            <person name="Fujiwara M."/>
            <person name="Mori M."/>
            <person name="Tomita M."/>
            <person name="Arakawa K."/>
        </authorList>
    </citation>
    <scope>NUCLEOTIDE SEQUENCE [LARGE SCALE GENOMIC DNA]</scope>
</reference>
<keyword evidence="2" id="KW-1185">Reference proteome</keyword>
<evidence type="ECO:0000313" key="2">
    <source>
        <dbReference type="Proteomes" id="UP000499080"/>
    </source>
</evidence>
<sequence>MAKTTPKLSPPLQTSIPHQHLAPCKIYHARTPYMADFLWIRVSNLEPSGPEAETLPLGHLCLYWLGTTKRRDDNYCFRWELRWRRFSSQKHAIEVSTQIAKKVEERLPFHFP</sequence>
<comment type="caution">
    <text evidence="1">The sequence shown here is derived from an EMBL/GenBank/DDBJ whole genome shotgun (WGS) entry which is preliminary data.</text>
</comment>
<dbReference type="Proteomes" id="UP000499080">
    <property type="component" value="Unassembled WGS sequence"/>
</dbReference>
<accession>A0A4Y2SN82</accession>
<proteinExistence type="predicted"/>
<gene>
    <name evidence="1" type="ORF">AVEN_139948_1</name>
</gene>